<comment type="caution">
    <text evidence="3">The sequence shown here is derived from an EMBL/GenBank/DDBJ whole genome shotgun (WGS) entry which is preliminary data.</text>
</comment>
<feature type="region of interest" description="Disordered" evidence="1">
    <location>
        <begin position="1"/>
        <end position="21"/>
    </location>
</feature>
<dbReference type="Pfam" id="PF18847">
    <property type="entry name" value="LPD29"/>
    <property type="match status" value="1"/>
</dbReference>
<sequence length="178" mass="19532">MSAGPAPTSAKSEQSTKFEPPSWRTDRYISCTDTAKLVRAALKREFPGVRFSVRVCRYVGGGGSIDVCWVDGPEPETVRPVACAYEGARFDGMIDFGSHVTHYLTADGRAFLAEDHGTVGMHGTRRPHRAFKPTPDAERVRFGADYILCFRRPNLAEEKPVQASPVSDSGEAHDPCPF</sequence>
<feature type="region of interest" description="Disordered" evidence="1">
    <location>
        <begin position="159"/>
        <end position="178"/>
    </location>
</feature>
<dbReference type="Proteomes" id="UP001604043">
    <property type="component" value="Unassembled WGS sequence"/>
</dbReference>
<evidence type="ECO:0000256" key="1">
    <source>
        <dbReference type="SAM" id="MobiDB-lite"/>
    </source>
</evidence>
<keyword evidence="4" id="KW-1185">Reference proteome</keyword>
<dbReference type="InterPro" id="IPR041311">
    <property type="entry name" value="LPD29"/>
</dbReference>
<organism evidence="3 4">
    <name type="scientific">Xanthobacter aminoxidans</name>
    <dbReference type="NCBI Taxonomy" id="186280"/>
    <lineage>
        <taxon>Bacteria</taxon>
        <taxon>Pseudomonadati</taxon>
        <taxon>Pseudomonadota</taxon>
        <taxon>Alphaproteobacteria</taxon>
        <taxon>Hyphomicrobiales</taxon>
        <taxon>Xanthobacteraceae</taxon>
        <taxon>Xanthobacter</taxon>
    </lineage>
</organism>
<feature type="domain" description="Large polyvalent protein associated" evidence="2">
    <location>
        <begin position="29"/>
        <end position="101"/>
    </location>
</feature>
<dbReference type="EMBL" id="JBAFUR010000001">
    <property type="protein sequence ID" value="MFG1250577.1"/>
    <property type="molecule type" value="Genomic_DNA"/>
</dbReference>
<accession>A0ABW6ZB86</accession>
<evidence type="ECO:0000259" key="2">
    <source>
        <dbReference type="Pfam" id="PF18847"/>
    </source>
</evidence>
<reference evidence="3 4" key="1">
    <citation type="submission" date="2024-02" db="EMBL/GenBank/DDBJ databases">
        <title>Expansion and revision of Xanthobacter and proposal of Roseixanthobacter gen. nov.</title>
        <authorList>
            <person name="Soltysiak M.P.M."/>
            <person name="Jalihal A."/>
            <person name="Ory A."/>
            <person name="Chrisophersen C."/>
            <person name="Lee A.D."/>
            <person name="Boulton J."/>
            <person name="Springer M."/>
        </authorList>
    </citation>
    <scope>NUCLEOTIDE SEQUENCE [LARGE SCALE GENOMIC DNA]</scope>
    <source>
        <strain evidence="3 4">CB5</strain>
    </source>
</reference>
<evidence type="ECO:0000313" key="4">
    <source>
        <dbReference type="Proteomes" id="UP001604043"/>
    </source>
</evidence>
<name>A0ABW6ZB86_9HYPH</name>
<evidence type="ECO:0000313" key="3">
    <source>
        <dbReference type="EMBL" id="MFG1250577.1"/>
    </source>
</evidence>
<protein>
    <submittedName>
        <fullName evidence="3">LPD29 domain-containing protein</fullName>
    </submittedName>
</protein>
<gene>
    <name evidence="3" type="ORF">V5F30_00065</name>
</gene>
<dbReference type="RefSeq" id="WP_394007091.1">
    <property type="nucleotide sequence ID" value="NZ_JBAFUR010000001.1"/>
</dbReference>
<proteinExistence type="predicted"/>